<keyword evidence="2" id="KW-1185">Reference proteome</keyword>
<evidence type="ECO:0000313" key="2">
    <source>
        <dbReference type="Proteomes" id="UP000036771"/>
    </source>
</evidence>
<dbReference type="Proteomes" id="UP000036771">
    <property type="component" value="Unassembled WGS sequence"/>
</dbReference>
<accession>A0A0K8MEB9</accession>
<evidence type="ECO:0000313" key="1">
    <source>
        <dbReference type="EMBL" id="GAO98822.1"/>
    </source>
</evidence>
<dbReference type="EMBL" id="BBVC01000095">
    <property type="protein sequence ID" value="GAO98822.1"/>
    <property type="molecule type" value="Genomic_DNA"/>
</dbReference>
<proteinExistence type="predicted"/>
<dbReference type="STRING" id="1629334.Cva_01491"/>
<gene>
    <name evidence="1" type="ORF">Cva_01491</name>
</gene>
<organism evidence="1 2">
    <name type="scientific">Caedimonas varicaedens</name>
    <dbReference type="NCBI Taxonomy" id="1629334"/>
    <lineage>
        <taxon>Bacteria</taxon>
        <taxon>Pseudomonadati</taxon>
        <taxon>Pseudomonadota</taxon>
        <taxon>Alphaproteobacteria</taxon>
        <taxon>Holosporales</taxon>
        <taxon>Caedimonadaceae</taxon>
        <taxon>Caedimonas</taxon>
    </lineage>
</organism>
<sequence>MNRYSVENTELILQLPLKTRGRPKVRKMNHNRLKNSRFLYGNSNLAHLYSEKKITPEQFNAGESFLWILHEVKKNIPIPRLAKSTYQERIEGIIWDLGLKNEKNQKEIFRWWRASILVLKEAGGTTKNLLENFVWNNDSPHTLSEVELQLIKRGLDRLTLLYNEAPADKNLP</sequence>
<name>A0A0K8MEB9_9PROT</name>
<comment type="caution">
    <text evidence="1">The sequence shown here is derived from an EMBL/GenBank/DDBJ whole genome shotgun (WGS) entry which is preliminary data.</text>
</comment>
<protein>
    <submittedName>
        <fullName evidence="1">Uncharacterized protein</fullName>
    </submittedName>
</protein>
<reference evidence="1 2" key="1">
    <citation type="submission" date="2015-03" db="EMBL/GenBank/DDBJ databases">
        <title>Caedibacter varicaedens, whole genome shotgun sequence.</title>
        <authorList>
            <person name="Suzuki H."/>
            <person name="Dapper A.L."/>
            <person name="Gibson A.K."/>
            <person name="Jackson C."/>
            <person name="Lee H."/>
            <person name="Pejaver V.R."/>
            <person name="Doak T."/>
            <person name="Lynch M."/>
        </authorList>
    </citation>
    <scope>NUCLEOTIDE SEQUENCE [LARGE SCALE GENOMIC DNA]</scope>
</reference>
<dbReference type="AlphaFoldDB" id="A0A0K8MEB9"/>